<dbReference type="InterPro" id="IPR051823">
    <property type="entry name" value="ASADH-related"/>
</dbReference>
<dbReference type="eggNOG" id="COG0136">
    <property type="taxonomic scope" value="Bacteria"/>
</dbReference>
<dbReference type="PROSITE" id="PS01103">
    <property type="entry name" value="ASD"/>
    <property type="match status" value="1"/>
</dbReference>
<dbReference type="InterPro" id="IPR036291">
    <property type="entry name" value="NAD(P)-bd_dom_sf"/>
</dbReference>
<organism evidence="15 16">
    <name type="scientific">Sediminispirochaeta smaragdinae (strain DSM 11293 / JCM 15392 / SEBR 4228)</name>
    <name type="common">Spirochaeta smaragdinae</name>
    <dbReference type="NCBI Taxonomy" id="573413"/>
    <lineage>
        <taxon>Bacteria</taxon>
        <taxon>Pseudomonadati</taxon>
        <taxon>Spirochaetota</taxon>
        <taxon>Spirochaetia</taxon>
        <taxon>Spirochaetales</taxon>
        <taxon>Spirochaetaceae</taxon>
        <taxon>Sediminispirochaeta</taxon>
    </lineage>
</organism>
<dbReference type="HOGENOM" id="CLU_049966_1_0_12"/>
<dbReference type="OrthoDB" id="9805684at2"/>
<dbReference type="InterPro" id="IPR012280">
    <property type="entry name" value="Semialdhyde_DH_dimer_dom"/>
</dbReference>
<dbReference type="KEGG" id="ssm:Spirs_3484"/>
<dbReference type="NCBIfam" id="NF006416">
    <property type="entry name" value="PRK08664.1"/>
    <property type="match status" value="1"/>
</dbReference>
<comment type="pathway">
    <text evidence="2">Amino-acid biosynthesis; L-methionine biosynthesis via de novo pathway; L-homoserine from L-aspartate: step 2/3.</text>
</comment>
<comment type="pathway">
    <text evidence="3">Amino-acid biosynthesis; L-threonine biosynthesis; L-threonine from L-aspartate: step 2/5.</text>
</comment>
<evidence type="ECO:0000256" key="3">
    <source>
        <dbReference type="ARBA" id="ARBA00005097"/>
    </source>
</evidence>
<dbReference type="SUPFAM" id="SSF55347">
    <property type="entry name" value="Glyceraldehyde-3-phosphate dehydrogenase-like, C-terminal domain"/>
    <property type="match status" value="1"/>
</dbReference>
<dbReference type="STRING" id="573413.Spirs_3484"/>
<evidence type="ECO:0000256" key="9">
    <source>
        <dbReference type="ARBA" id="ARBA00022915"/>
    </source>
</evidence>
<dbReference type="GO" id="GO:0009089">
    <property type="term" value="P:lysine biosynthetic process via diaminopimelate"/>
    <property type="evidence" value="ECO:0007669"/>
    <property type="project" value="UniProtKB-UniPathway"/>
</dbReference>
<evidence type="ECO:0000256" key="13">
    <source>
        <dbReference type="PIRSR" id="PIRSR000148-1"/>
    </source>
</evidence>
<evidence type="ECO:0000256" key="7">
    <source>
        <dbReference type="ARBA" id="ARBA00022697"/>
    </source>
</evidence>
<dbReference type="Pfam" id="PF01118">
    <property type="entry name" value="Semialdhyde_dh"/>
    <property type="match status" value="1"/>
</dbReference>
<dbReference type="CDD" id="cd02315">
    <property type="entry name" value="ScASADH_like_N"/>
    <property type="match status" value="1"/>
</dbReference>
<accession>E1R2L2</accession>
<evidence type="ECO:0000256" key="6">
    <source>
        <dbReference type="ARBA" id="ARBA00022605"/>
    </source>
</evidence>
<evidence type="ECO:0000313" key="15">
    <source>
        <dbReference type="EMBL" id="ADK82572.1"/>
    </source>
</evidence>
<dbReference type="FunFam" id="3.30.360.10:FF:000016">
    <property type="entry name" value="Probable aspartate-semialdehyde dehydrogenase"/>
    <property type="match status" value="1"/>
</dbReference>
<keyword evidence="16" id="KW-1185">Reference proteome</keyword>
<dbReference type="RefSeq" id="WP_013256031.1">
    <property type="nucleotide sequence ID" value="NC_014364.1"/>
</dbReference>
<evidence type="ECO:0000256" key="10">
    <source>
        <dbReference type="ARBA" id="ARBA00023002"/>
    </source>
</evidence>
<dbReference type="AlphaFoldDB" id="E1R2L2"/>
<sequence length="377" mass="40947">MNSKMRVAILGATGTVGQKFITLLTDHPYFEVAELVASERSAGKRYVDACAWKQNTPIPGYIADMQVKSLEDTLDSPVLFSGLDSSVAGAAEERYARLGHVVISNSKNHRMEEDVPLVIPEINPDHLSLIAGQKWDGAIITNSNCSTMFLAMALAPLHETFGVEAVQVTTMQAISGAGYPGVASYDILGNIIPYIGGEEEKMEIESQKILGTLADGKVVDADFVVSAQCNRVPVVDGHTETVSFSLKKKASLEELRSVMAGFRGLPQELKLPSAPDHPILMMDDADRPQPSRDVWLEKGMATVVGRLRPCNVLDYRMVIMGHNTVRGAAGAAVLNAETMFRLGLFGDNPAEDYNTEELKRRAYALSTDGMRDVVCSK</sequence>
<comment type="similarity">
    <text evidence="4">Belongs to the aspartate-semialdehyde dehydrogenase family.</text>
</comment>
<dbReference type="GO" id="GO:0004073">
    <property type="term" value="F:aspartate-semialdehyde dehydrogenase activity"/>
    <property type="evidence" value="ECO:0007669"/>
    <property type="project" value="UniProtKB-EC"/>
</dbReference>
<evidence type="ECO:0000256" key="11">
    <source>
        <dbReference type="ARBA" id="ARBA00023154"/>
    </source>
</evidence>
<dbReference type="Gene3D" id="3.30.360.10">
    <property type="entry name" value="Dihydrodipicolinate Reductase, domain 2"/>
    <property type="match status" value="1"/>
</dbReference>
<dbReference type="InterPro" id="IPR000534">
    <property type="entry name" value="Semialdehyde_DH_NAD-bd"/>
</dbReference>
<dbReference type="PIRSF" id="PIRSF000148">
    <property type="entry name" value="ASA_dh"/>
    <property type="match status" value="1"/>
</dbReference>
<keyword evidence="7" id="KW-0791">Threonine biosynthesis</keyword>
<protein>
    <recommendedName>
        <fullName evidence="5">aspartate-semialdehyde dehydrogenase</fullName>
        <ecNumber evidence="5">1.2.1.11</ecNumber>
    </recommendedName>
</protein>
<dbReference type="UniPathway" id="UPA00034">
    <property type="reaction ID" value="UER00016"/>
</dbReference>
<evidence type="ECO:0000256" key="12">
    <source>
        <dbReference type="ARBA" id="ARBA00023167"/>
    </source>
</evidence>
<comment type="function">
    <text evidence="1">Catalyzes the NADPH-dependent formation of L-aspartate-semialdehyde (L-ASA) by the reductive dephosphorylation of L-aspartyl-4-phosphate.</text>
</comment>
<dbReference type="Proteomes" id="UP000002318">
    <property type="component" value="Chromosome"/>
</dbReference>
<keyword evidence="6" id="KW-0028">Amino-acid biosynthesis</keyword>
<evidence type="ECO:0000256" key="4">
    <source>
        <dbReference type="ARBA" id="ARBA00010584"/>
    </source>
</evidence>
<dbReference type="GO" id="GO:0019877">
    <property type="term" value="P:diaminopimelate biosynthetic process"/>
    <property type="evidence" value="ECO:0007669"/>
    <property type="project" value="UniProtKB-KW"/>
</dbReference>
<dbReference type="UniPathway" id="UPA00051">
    <property type="reaction ID" value="UER00464"/>
</dbReference>
<keyword evidence="11" id="KW-0457">Lysine biosynthesis</keyword>
<dbReference type="GO" id="GO:0051287">
    <property type="term" value="F:NAD binding"/>
    <property type="evidence" value="ECO:0007669"/>
    <property type="project" value="InterPro"/>
</dbReference>
<evidence type="ECO:0000256" key="5">
    <source>
        <dbReference type="ARBA" id="ARBA00013120"/>
    </source>
</evidence>
<proteinExistence type="inferred from homology"/>
<keyword evidence="12" id="KW-0486">Methionine biosynthesis</keyword>
<evidence type="ECO:0000259" key="14">
    <source>
        <dbReference type="SMART" id="SM00859"/>
    </source>
</evidence>
<dbReference type="GO" id="GO:0046983">
    <property type="term" value="F:protein dimerization activity"/>
    <property type="evidence" value="ECO:0007669"/>
    <property type="project" value="InterPro"/>
</dbReference>
<evidence type="ECO:0000256" key="8">
    <source>
        <dbReference type="ARBA" id="ARBA00022857"/>
    </source>
</evidence>
<feature type="active site" description="Proton acceptor" evidence="13">
    <location>
        <position position="238"/>
    </location>
</feature>
<dbReference type="UniPathway" id="UPA00050">
    <property type="reaction ID" value="UER00463"/>
</dbReference>
<dbReference type="InterPro" id="IPR005676">
    <property type="entry name" value="Asp_semi-ald_DH_pep-lack"/>
</dbReference>
<dbReference type="SUPFAM" id="SSF51735">
    <property type="entry name" value="NAD(P)-binding Rossmann-fold domains"/>
    <property type="match status" value="1"/>
</dbReference>
<name>E1R2L2_SEDSS</name>
<dbReference type="Pfam" id="PF02774">
    <property type="entry name" value="Semialdhyde_dhC"/>
    <property type="match status" value="1"/>
</dbReference>
<evidence type="ECO:0000256" key="1">
    <source>
        <dbReference type="ARBA" id="ARBA00002492"/>
    </source>
</evidence>
<dbReference type="PANTHER" id="PTHR46718:SF1">
    <property type="entry name" value="ASPARTATE-SEMIALDEHYDE DEHYDROGENASE"/>
    <property type="match status" value="1"/>
</dbReference>
<feature type="active site" description="Acyl-thioester intermediate" evidence="13">
    <location>
        <position position="145"/>
    </location>
</feature>
<dbReference type="EC" id="1.2.1.11" evidence="5"/>
<dbReference type="PANTHER" id="PTHR46718">
    <property type="entry name" value="ASPARTATE-SEMIALDEHYDE DEHYDROGENASE"/>
    <property type="match status" value="1"/>
</dbReference>
<keyword evidence="10 15" id="KW-0560">Oxidoreductase</keyword>
<dbReference type="NCBIfam" id="TIGR00978">
    <property type="entry name" value="asd_EA"/>
    <property type="match status" value="1"/>
</dbReference>
<dbReference type="CDD" id="cd18130">
    <property type="entry name" value="ASADH_C_arch_fung_like"/>
    <property type="match status" value="1"/>
</dbReference>
<dbReference type="GO" id="GO:0009088">
    <property type="term" value="P:threonine biosynthetic process"/>
    <property type="evidence" value="ECO:0007669"/>
    <property type="project" value="UniProtKB-UniPathway"/>
</dbReference>
<reference evidence="15 16" key="1">
    <citation type="journal article" date="2010" name="Stand. Genomic Sci.">
        <title>Complete genome sequence of Spirochaeta smaragdinae type strain (SEBR 4228).</title>
        <authorList>
            <person name="Mavromatis K."/>
            <person name="Yasawong M."/>
            <person name="Chertkov O."/>
            <person name="Lapidus A."/>
            <person name="Lucas S."/>
            <person name="Nolan M."/>
            <person name="Del Rio T.G."/>
            <person name="Tice H."/>
            <person name="Cheng J.F."/>
            <person name="Pitluck S."/>
            <person name="Liolios K."/>
            <person name="Ivanova N."/>
            <person name="Tapia R."/>
            <person name="Han C."/>
            <person name="Bruce D."/>
            <person name="Goodwin L."/>
            <person name="Pati A."/>
            <person name="Chen A."/>
            <person name="Palaniappan K."/>
            <person name="Land M."/>
            <person name="Hauser L."/>
            <person name="Chang Y.J."/>
            <person name="Jeffries C.D."/>
            <person name="Detter J.C."/>
            <person name="Rohde M."/>
            <person name="Brambilla E."/>
            <person name="Spring S."/>
            <person name="Goker M."/>
            <person name="Sikorski J."/>
            <person name="Woyke T."/>
            <person name="Bristow J."/>
            <person name="Eisen J.A."/>
            <person name="Markowitz V."/>
            <person name="Hugenholtz P."/>
            <person name="Klenk H.P."/>
            <person name="Kyrpides N.C."/>
        </authorList>
    </citation>
    <scope>NUCLEOTIDE SEQUENCE [LARGE SCALE GENOMIC DNA]</scope>
    <source>
        <strain evidence="16">DSM 11293 / JCM 15392 / SEBR 4228</strain>
    </source>
</reference>
<feature type="domain" description="Semialdehyde dehydrogenase NAD-binding" evidence="14">
    <location>
        <begin position="6"/>
        <end position="130"/>
    </location>
</feature>
<evidence type="ECO:0000256" key="2">
    <source>
        <dbReference type="ARBA" id="ARBA00005021"/>
    </source>
</evidence>
<dbReference type="Gene3D" id="3.40.50.720">
    <property type="entry name" value="NAD(P)-binding Rossmann-like Domain"/>
    <property type="match status" value="1"/>
</dbReference>
<dbReference type="InterPro" id="IPR000319">
    <property type="entry name" value="Asp-semialdehyde_DH_CS"/>
</dbReference>
<gene>
    <name evidence="15" type="ordered locus">Spirs_3484</name>
</gene>
<keyword evidence="9" id="KW-0220">Diaminopimelate biosynthesis</keyword>
<dbReference type="GO" id="GO:0009086">
    <property type="term" value="P:methionine biosynthetic process"/>
    <property type="evidence" value="ECO:0007669"/>
    <property type="project" value="UniProtKB-KW"/>
</dbReference>
<evidence type="ECO:0000313" key="16">
    <source>
        <dbReference type="Proteomes" id="UP000002318"/>
    </source>
</evidence>
<dbReference type="SMART" id="SM00859">
    <property type="entry name" value="Semialdhyde_dh"/>
    <property type="match status" value="1"/>
</dbReference>
<dbReference type="GO" id="GO:0050661">
    <property type="term" value="F:NADP binding"/>
    <property type="evidence" value="ECO:0007669"/>
    <property type="project" value="InterPro"/>
</dbReference>
<keyword evidence="8" id="KW-0521">NADP</keyword>
<dbReference type="EMBL" id="CP002116">
    <property type="protein sequence ID" value="ADK82572.1"/>
    <property type="molecule type" value="Genomic_DNA"/>
</dbReference>